<reference evidence="1" key="2">
    <citation type="journal article" date="2015" name="Fish Shellfish Immunol.">
        <title>Early steps in the European eel (Anguilla anguilla)-Vibrio vulnificus interaction in the gills: Role of the RtxA13 toxin.</title>
        <authorList>
            <person name="Callol A."/>
            <person name="Pajuelo D."/>
            <person name="Ebbesson L."/>
            <person name="Teles M."/>
            <person name="MacKenzie S."/>
            <person name="Amaro C."/>
        </authorList>
    </citation>
    <scope>NUCLEOTIDE SEQUENCE</scope>
</reference>
<reference evidence="1" key="1">
    <citation type="submission" date="2014-11" db="EMBL/GenBank/DDBJ databases">
        <authorList>
            <person name="Amaro Gonzalez C."/>
        </authorList>
    </citation>
    <scope>NUCLEOTIDE SEQUENCE</scope>
</reference>
<protein>
    <submittedName>
        <fullName evidence="1">Uncharacterized protein</fullName>
    </submittedName>
</protein>
<dbReference type="AlphaFoldDB" id="A0A0E9SSD6"/>
<sequence>MKIKYSKHCTYCYLTCIT</sequence>
<accession>A0A0E9SSD6</accession>
<proteinExistence type="predicted"/>
<dbReference type="EMBL" id="GBXM01064400">
    <property type="protein sequence ID" value="JAH44177.1"/>
    <property type="molecule type" value="Transcribed_RNA"/>
</dbReference>
<evidence type="ECO:0000313" key="1">
    <source>
        <dbReference type="EMBL" id="JAH44177.1"/>
    </source>
</evidence>
<organism evidence="1">
    <name type="scientific">Anguilla anguilla</name>
    <name type="common">European freshwater eel</name>
    <name type="synonym">Muraena anguilla</name>
    <dbReference type="NCBI Taxonomy" id="7936"/>
    <lineage>
        <taxon>Eukaryota</taxon>
        <taxon>Metazoa</taxon>
        <taxon>Chordata</taxon>
        <taxon>Craniata</taxon>
        <taxon>Vertebrata</taxon>
        <taxon>Euteleostomi</taxon>
        <taxon>Actinopterygii</taxon>
        <taxon>Neopterygii</taxon>
        <taxon>Teleostei</taxon>
        <taxon>Anguilliformes</taxon>
        <taxon>Anguillidae</taxon>
        <taxon>Anguilla</taxon>
    </lineage>
</organism>
<name>A0A0E9SSD6_ANGAN</name>